<keyword evidence="2" id="KW-0812">Transmembrane</keyword>
<sequence>MSASRFPIAPPPQLANVTSSAFSYYGTAKGAGRLLLGLSAGVFSTTLQAARYVGSALVWLFSVVALAAAWPLVQLFSLLRFLLSPVTYTLSYVAAPLVAFVSFLGRLRPLYTYLGSAAFIGIVTGLVLKFASRYVFVILSLDESAEAKADGELESDADADDGPEAVGGKISPISKQSWQKQRLARQLSDKALASLFLPKSAAVTTPPAIVKTEDSTTPRDDVWQWLEEYNPNQPIVAVEGDGGGSDASASLLRTQSPGPRGLLSLTIMEESSSE</sequence>
<feature type="region of interest" description="Disordered" evidence="1">
    <location>
        <begin position="150"/>
        <end position="170"/>
    </location>
</feature>
<evidence type="ECO:0000313" key="3">
    <source>
        <dbReference type="EMBL" id="KJR80396.1"/>
    </source>
</evidence>
<protein>
    <submittedName>
        <fullName evidence="3">Uncharacterized protein</fullName>
    </submittedName>
</protein>
<dbReference type="KEGG" id="ssck:SPSK_05476"/>
<feature type="transmembrane region" description="Helical" evidence="2">
    <location>
        <begin position="86"/>
        <end position="104"/>
    </location>
</feature>
<dbReference type="VEuPathDB" id="FungiDB:SPSK_05476"/>
<feature type="compositionally biased region" description="Acidic residues" evidence="1">
    <location>
        <begin position="152"/>
        <end position="163"/>
    </location>
</feature>
<dbReference type="Proteomes" id="UP000033710">
    <property type="component" value="Unassembled WGS sequence"/>
</dbReference>
<accession>A0A0F2LWV4</accession>
<reference evidence="3 4" key="1">
    <citation type="journal article" date="2014" name="BMC Genomics">
        <title>Comparative genomics of the major fungal agents of human and animal Sporotrichosis: Sporothrix schenckii and Sporothrix brasiliensis.</title>
        <authorList>
            <person name="Teixeira M.M."/>
            <person name="de Almeida L.G."/>
            <person name="Kubitschek-Barreira P."/>
            <person name="Alves F.L."/>
            <person name="Kioshima E.S."/>
            <person name="Abadio A.K."/>
            <person name="Fernandes L."/>
            <person name="Derengowski L.S."/>
            <person name="Ferreira K.S."/>
            <person name="Souza R.C."/>
            <person name="Ruiz J.C."/>
            <person name="de Andrade N.C."/>
            <person name="Paes H.C."/>
            <person name="Nicola A.M."/>
            <person name="Albuquerque P."/>
            <person name="Gerber A.L."/>
            <person name="Martins V.P."/>
            <person name="Peconick L.D."/>
            <person name="Neto A.V."/>
            <person name="Chaucanez C.B."/>
            <person name="Silva P.A."/>
            <person name="Cunha O.L."/>
            <person name="de Oliveira F.F."/>
            <person name="dos Santos T.C."/>
            <person name="Barros A.L."/>
            <person name="Soares M.A."/>
            <person name="de Oliveira L.M."/>
            <person name="Marini M.M."/>
            <person name="Villalobos-Duno H."/>
            <person name="Cunha M.M."/>
            <person name="de Hoog S."/>
            <person name="da Silveira J.F."/>
            <person name="Henrissat B."/>
            <person name="Nino-Vega G.A."/>
            <person name="Cisalpino P.S."/>
            <person name="Mora-Montes H.M."/>
            <person name="Almeida S.R."/>
            <person name="Stajich J.E."/>
            <person name="Lopes-Bezerra L.M."/>
            <person name="Vasconcelos A.T."/>
            <person name="Felipe M.S."/>
        </authorList>
    </citation>
    <scope>NUCLEOTIDE SEQUENCE [LARGE SCALE GENOMIC DNA]</scope>
    <source>
        <strain evidence="3 4">1099-18</strain>
    </source>
</reference>
<evidence type="ECO:0000313" key="4">
    <source>
        <dbReference type="Proteomes" id="UP000033710"/>
    </source>
</evidence>
<organism evidence="3 4">
    <name type="scientific">Sporothrix schenckii 1099-18</name>
    <dbReference type="NCBI Taxonomy" id="1397361"/>
    <lineage>
        <taxon>Eukaryota</taxon>
        <taxon>Fungi</taxon>
        <taxon>Dikarya</taxon>
        <taxon>Ascomycota</taxon>
        <taxon>Pezizomycotina</taxon>
        <taxon>Sordariomycetes</taxon>
        <taxon>Sordariomycetidae</taxon>
        <taxon>Ophiostomatales</taxon>
        <taxon>Ophiostomataceae</taxon>
        <taxon>Sporothrix</taxon>
    </lineage>
</organism>
<name>A0A0F2LWV4_SPOSC</name>
<dbReference type="AlphaFoldDB" id="A0A0F2LWV4"/>
<evidence type="ECO:0000256" key="2">
    <source>
        <dbReference type="SAM" id="Phobius"/>
    </source>
</evidence>
<dbReference type="RefSeq" id="XP_016583072.1">
    <property type="nucleotide sequence ID" value="XM_016732221.1"/>
</dbReference>
<keyword evidence="2" id="KW-0472">Membrane</keyword>
<evidence type="ECO:0000256" key="1">
    <source>
        <dbReference type="SAM" id="MobiDB-lite"/>
    </source>
</evidence>
<dbReference type="EMBL" id="AXCR01000012">
    <property type="protein sequence ID" value="KJR80396.1"/>
    <property type="molecule type" value="Genomic_DNA"/>
</dbReference>
<comment type="caution">
    <text evidence="3">The sequence shown here is derived from an EMBL/GenBank/DDBJ whole genome shotgun (WGS) entry which is preliminary data.</text>
</comment>
<feature type="transmembrane region" description="Helical" evidence="2">
    <location>
        <begin position="56"/>
        <end position="79"/>
    </location>
</feature>
<keyword evidence="2" id="KW-1133">Transmembrane helix</keyword>
<dbReference type="OrthoDB" id="4502894at2759"/>
<dbReference type="GeneID" id="27667498"/>
<reference evidence="3 4" key="2">
    <citation type="journal article" date="2015" name="Eukaryot. Cell">
        <title>Asexual propagation of a virulent clone complex in a human and feline outbreak of sporotrichosis.</title>
        <authorList>
            <person name="Teixeira Mde M."/>
            <person name="Rodrigues A.M."/>
            <person name="Tsui C.K."/>
            <person name="de Almeida L.G."/>
            <person name="Van Diepeningen A.D."/>
            <person name="van den Ende B.G."/>
            <person name="Fernandes G.F."/>
            <person name="Kano R."/>
            <person name="Hamelin R.C."/>
            <person name="Lopes-Bezerra L.M."/>
            <person name="Vasconcelos A.T."/>
            <person name="de Hoog S."/>
            <person name="de Camargo Z.P."/>
            <person name="Felipe M.S."/>
        </authorList>
    </citation>
    <scope>NUCLEOTIDE SEQUENCE [LARGE SCALE GENOMIC DNA]</scope>
    <source>
        <strain evidence="3 4">1099-18</strain>
    </source>
</reference>
<feature type="transmembrane region" description="Helical" evidence="2">
    <location>
        <begin position="110"/>
        <end position="131"/>
    </location>
</feature>
<feature type="region of interest" description="Disordered" evidence="1">
    <location>
        <begin position="234"/>
        <end position="274"/>
    </location>
</feature>
<proteinExistence type="predicted"/>
<gene>
    <name evidence="3" type="ORF">SPSK_05476</name>
</gene>